<dbReference type="EMBL" id="JADGMS010000003">
    <property type="protein sequence ID" value="KAF9686026.1"/>
    <property type="molecule type" value="Genomic_DNA"/>
</dbReference>
<feature type="region of interest" description="Disordered" evidence="1">
    <location>
        <begin position="1"/>
        <end position="29"/>
    </location>
</feature>
<feature type="compositionally biased region" description="Basic and acidic residues" evidence="1">
    <location>
        <begin position="1"/>
        <end position="14"/>
    </location>
</feature>
<keyword evidence="3" id="KW-1185">Reference proteome</keyword>
<evidence type="ECO:0000313" key="2">
    <source>
        <dbReference type="EMBL" id="KAF9686026.1"/>
    </source>
</evidence>
<proteinExistence type="predicted"/>
<gene>
    <name evidence="2" type="ORF">SADUNF_Sadunf03G0115600</name>
</gene>
<organism evidence="2 3">
    <name type="scientific">Salix dunnii</name>
    <dbReference type="NCBI Taxonomy" id="1413687"/>
    <lineage>
        <taxon>Eukaryota</taxon>
        <taxon>Viridiplantae</taxon>
        <taxon>Streptophyta</taxon>
        <taxon>Embryophyta</taxon>
        <taxon>Tracheophyta</taxon>
        <taxon>Spermatophyta</taxon>
        <taxon>Magnoliopsida</taxon>
        <taxon>eudicotyledons</taxon>
        <taxon>Gunneridae</taxon>
        <taxon>Pentapetalae</taxon>
        <taxon>rosids</taxon>
        <taxon>fabids</taxon>
        <taxon>Malpighiales</taxon>
        <taxon>Salicaceae</taxon>
        <taxon>Saliceae</taxon>
        <taxon>Salix</taxon>
    </lineage>
</organism>
<dbReference type="OrthoDB" id="842663at2759"/>
<dbReference type="AlphaFoldDB" id="A0A835TDT4"/>
<accession>A0A835TDT4</accession>
<protein>
    <submittedName>
        <fullName evidence="2">Uncharacterized protein</fullName>
    </submittedName>
</protein>
<evidence type="ECO:0000256" key="1">
    <source>
        <dbReference type="SAM" id="MobiDB-lite"/>
    </source>
</evidence>
<sequence length="152" mass="17352">MDRKTLPEILKDADSVGASQDQKVKKRKNREYKKCAKKMKMIGEENEKIEEENGFMLQMLPINQAEIKQQKADFYDSQNEIISEQESLVAALLQEPLVQDLLARSDQLELAQGVMFSPNANSDARVPSEDELKHRLEILSKEIEVLCNVMTA</sequence>
<dbReference type="Proteomes" id="UP000657918">
    <property type="component" value="Unassembled WGS sequence"/>
</dbReference>
<name>A0A835TDT4_9ROSI</name>
<reference evidence="2 3" key="1">
    <citation type="submission" date="2020-10" db="EMBL/GenBank/DDBJ databases">
        <title>Plant Genome Project.</title>
        <authorList>
            <person name="Zhang R.-G."/>
        </authorList>
    </citation>
    <scope>NUCLEOTIDE SEQUENCE [LARGE SCALE GENOMIC DNA]</scope>
    <source>
        <strain evidence="2">FAFU-HL-1</strain>
        <tissue evidence="2">Leaf</tissue>
    </source>
</reference>
<evidence type="ECO:0000313" key="3">
    <source>
        <dbReference type="Proteomes" id="UP000657918"/>
    </source>
</evidence>
<comment type="caution">
    <text evidence="2">The sequence shown here is derived from an EMBL/GenBank/DDBJ whole genome shotgun (WGS) entry which is preliminary data.</text>
</comment>